<feature type="domain" description="Disease resistance R13L4/SHOC-2-like LRR" evidence="5">
    <location>
        <begin position="171"/>
        <end position="280"/>
    </location>
</feature>
<organism evidence="6 7">
    <name type="scientific">Rhizoclosmatium globosum</name>
    <dbReference type="NCBI Taxonomy" id="329046"/>
    <lineage>
        <taxon>Eukaryota</taxon>
        <taxon>Fungi</taxon>
        <taxon>Fungi incertae sedis</taxon>
        <taxon>Chytridiomycota</taxon>
        <taxon>Chytridiomycota incertae sedis</taxon>
        <taxon>Chytridiomycetes</taxon>
        <taxon>Chytridiales</taxon>
        <taxon>Chytriomycetaceae</taxon>
        <taxon>Rhizoclosmatium</taxon>
    </lineage>
</organism>
<dbReference type="Pfam" id="PF23598">
    <property type="entry name" value="LRR_14"/>
    <property type="match status" value="1"/>
</dbReference>
<keyword evidence="1" id="KW-0433">Leucine-rich repeat</keyword>
<dbReference type="AlphaFoldDB" id="A0A1Y2CBL4"/>
<dbReference type="InterPro" id="IPR001810">
    <property type="entry name" value="F-box_dom"/>
</dbReference>
<evidence type="ECO:0000256" key="2">
    <source>
        <dbReference type="ARBA" id="ARBA00022729"/>
    </source>
</evidence>
<dbReference type="SUPFAM" id="SSF52058">
    <property type="entry name" value="L domain-like"/>
    <property type="match status" value="1"/>
</dbReference>
<keyword evidence="3" id="KW-0677">Repeat</keyword>
<evidence type="ECO:0000259" key="5">
    <source>
        <dbReference type="Pfam" id="PF23598"/>
    </source>
</evidence>
<accession>A0A1Y2CBL4</accession>
<reference evidence="6 7" key="1">
    <citation type="submission" date="2016-07" db="EMBL/GenBank/DDBJ databases">
        <title>Pervasive Adenine N6-methylation of Active Genes in Fungi.</title>
        <authorList>
            <consortium name="DOE Joint Genome Institute"/>
            <person name="Mondo S.J."/>
            <person name="Dannebaum R.O."/>
            <person name="Kuo R.C."/>
            <person name="Labutti K."/>
            <person name="Haridas S."/>
            <person name="Kuo A."/>
            <person name="Salamov A."/>
            <person name="Ahrendt S.R."/>
            <person name="Lipzen A."/>
            <person name="Sullivan W."/>
            <person name="Andreopoulos W.B."/>
            <person name="Clum A."/>
            <person name="Lindquist E."/>
            <person name="Daum C."/>
            <person name="Ramamoorthy G.K."/>
            <person name="Gryganskyi A."/>
            <person name="Culley D."/>
            <person name="Magnuson J.K."/>
            <person name="James T.Y."/>
            <person name="O'Malley M.A."/>
            <person name="Stajich J.E."/>
            <person name="Spatafora J.W."/>
            <person name="Visel A."/>
            <person name="Grigoriev I.V."/>
        </authorList>
    </citation>
    <scope>NUCLEOTIDE SEQUENCE [LARGE SCALE GENOMIC DNA]</scope>
    <source>
        <strain evidence="6 7">JEL800</strain>
    </source>
</reference>
<comment type="caution">
    <text evidence="6">The sequence shown here is derived from an EMBL/GenBank/DDBJ whole genome shotgun (WGS) entry which is preliminary data.</text>
</comment>
<evidence type="ECO:0000313" key="6">
    <source>
        <dbReference type="EMBL" id="ORY44326.1"/>
    </source>
</evidence>
<keyword evidence="2" id="KW-0732">Signal</keyword>
<sequence length="336" mass="38462">MTSRSPFQKRLPRELIQEIFSHLHPKYVLQYSRLCCWIHNCLRDPRFPFLNLSKFPQTTHDFDRLYFQWPKSYQIVYARTKQESLRRLQNVVGEGGTLQLATDPYTCHWVLLWSEAVPLSPTINLWTQLTHLQLQNPRFLGSIPETLGTMTNLLSLSLTGFTILAPFPVFVCNLKNLKSLSLPKCSLTGAIPPEIGDLGHLTILNLANNLMAGKLPESVSQCRALKHVDLHRNRFYGPVAPLLSLTHLNHLDVSTNRFSGEISGEIGRMRWLEVLQIQSNRFSGPWPAEIEQCTGLLQIYWKGSRVEEDIPSTIARNSRIFSALEADMYSTDEVNY</sequence>
<proteinExistence type="predicted"/>
<evidence type="ECO:0000256" key="3">
    <source>
        <dbReference type="ARBA" id="ARBA00022737"/>
    </source>
</evidence>
<dbReference type="OrthoDB" id="2108297at2759"/>
<keyword evidence="7" id="KW-1185">Reference proteome</keyword>
<dbReference type="Proteomes" id="UP000193642">
    <property type="component" value="Unassembled WGS sequence"/>
</dbReference>
<feature type="domain" description="F-box" evidence="4">
    <location>
        <begin position="10"/>
        <end position="47"/>
    </location>
</feature>
<evidence type="ECO:0000313" key="7">
    <source>
        <dbReference type="Proteomes" id="UP000193642"/>
    </source>
</evidence>
<dbReference type="InterPro" id="IPR036047">
    <property type="entry name" value="F-box-like_dom_sf"/>
</dbReference>
<dbReference type="InterPro" id="IPR032675">
    <property type="entry name" value="LRR_dom_sf"/>
</dbReference>
<dbReference type="PANTHER" id="PTHR47988">
    <property type="entry name" value="SOMATIC EMBRYOGENESIS RECEPTOR KINASE 1"/>
    <property type="match status" value="1"/>
</dbReference>
<dbReference type="Gene3D" id="3.80.10.10">
    <property type="entry name" value="Ribonuclease Inhibitor"/>
    <property type="match status" value="1"/>
</dbReference>
<dbReference type="InterPro" id="IPR055414">
    <property type="entry name" value="LRR_R13L4/SHOC2-like"/>
</dbReference>
<dbReference type="FunFam" id="3.80.10.10:FF:000041">
    <property type="entry name" value="LRR receptor-like serine/threonine-protein kinase ERECTA"/>
    <property type="match status" value="1"/>
</dbReference>
<dbReference type="SUPFAM" id="SSF81383">
    <property type="entry name" value="F-box domain"/>
    <property type="match status" value="1"/>
</dbReference>
<evidence type="ECO:0000256" key="1">
    <source>
        <dbReference type="ARBA" id="ARBA00022614"/>
    </source>
</evidence>
<gene>
    <name evidence="6" type="ORF">BCR33DRAFT_219249</name>
</gene>
<protein>
    <submittedName>
        <fullName evidence="6">L domain-like protein</fullName>
    </submittedName>
</protein>
<name>A0A1Y2CBL4_9FUNG</name>
<evidence type="ECO:0000259" key="4">
    <source>
        <dbReference type="Pfam" id="PF00646"/>
    </source>
</evidence>
<dbReference type="EMBL" id="MCGO01000022">
    <property type="protein sequence ID" value="ORY44326.1"/>
    <property type="molecule type" value="Genomic_DNA"/>
</dbReference>
<dbReference type="Pfam" id="PF00646">
    <property type="entry name" value="F-box"/>
    <property type="match status" value="1"/>
</dbReference>